<dbReference type="Proteomes" id="UP001430919">
    <property type="component" value="Unassembled WGS sequence"/>
</dbReference>
<evidence type="ECO:0000313" key="1">
    <source>
        <dbReference type="EMBL" id="MCC9070022.1"/>
    </source>
</evidence>
<dbReference type="RefSeq" id="WP_229991301.1">
    <property type="nucleotide sequence ID" value="NZ_JAJJMO010000001.1"/>
</dbReference>
<sequence>MVETRLYYNRFRYYNPEAGLYLSIDPLSILGGFNLYAYDFSQIAHFIEL</sequence>
<name>A0ABS8MPF8_9FLAO</name>
<reference evidence="1" key="1">
    <citation type="submission" date="2021-11" db="EMBL/GenBank/DDBJ databases">
        <title>Description of novel Flavobacterium species.</title>
        <authorList>
            <person name="Saticioglu I.B."/>
            <person name="Ay H."/>
            <person name="Altun S."/>
            <person name="Duman M."/>
        </authorList>
    </citation>
    <scope>NUCLEOTIDE SEQUENCE</scope>
    <source>
        <strain evidence="1">F-65</strain>
    </source>
</reference>
<comment type="caution">
    <text evidence="1">The sequence shown here is derived from an EMBL/GenBank/DDBJ whole genome shotgun (WGS) entry which is preliminary data.</text>
</comment>
<proteinExistence type="predicted"/>
<protein>
    <recommendedName>
        <fullName evidence="3">RHS repeat-associated core domain-containing protein</fullName>
    </recommendedName>
</protein>
<keyword evidence="2" id="KW-1185">Reference proteome</keyword>
<dbReference type="Gene3D" id="2.180.10.10">
    <property type="entry name" value="RHS repeat-associated core"/>
    <property type="match status" value="1"/>
</dbReference>
<organism evidence="1 2">
    <name type="scientific">Flavobacterium pisciphilum</name>
    <dbReference type="NCBI Taxonomy" id="2893755"/>
    <lineage>
        <taxon>Bacteria</taxon>
        <taxon>Pseudomonadati</taxon>
        <taxon>Bacteroidota</taxon>
        <taxon>Flavobacteriia</taxon>
        <taxon>Flavobacteriales</taxon>
        <taxon>Flavobacteriaceae</taxon>
        <taxon>Flavobacterium</taxon>
    </lineage>
</organism>
<gene>
    <name evidence="1" type="ORF">LNQ49_00190</name>
</gene>
<evidence type="ECO:0000313" key="2">
    <source>
        <dbReference type="Proteomes" id="UP001430919"/>
    </source>
</evidence>
<evidence type="ECO:0008006" key="3">
    <source>
        <dbReference type="Google" id="ProtNLM"/>
    </source>
</evidence>
<dbReference type="InterPro" id="IPR022385">
    <property type="entry name" value="Rhs_assc_core"/>
</dbReference>
<dbReference type="NCBIfam" id="TIGR03696">
    <property type="entry name" value="Rhs_assc_core"/>
    <property type="match status" value="1"/>
</dbReference>
<dbReference type="EMBL" id="JAJJMO010000001">
    <property type="protein sequence ID" value="MCC9070022.1"/>
    <property type="molecule type" value="Genomic_DNA"/>
</dbReference>
<accession>A0ABS8MPF8</accession>